<dbReference type="GO" id="GO:0005829">
    <property type="term" value="C:cytosol"/>
    <property type="evidence" value="ECO:0007669"/>
    <property type="project" value="TreeGrafter"/>
</dbReference>
<dbReference type="PANTHER" id="PTHR22617">
    <property type="entry name" value="CHEMOTAXIS SENSOR HISTIDINE KINASE-RELATED"/>
    <property type="match status" value="1"/>
</dbReference>
<dbReference type="EMBL" id="CP017703">
    <property type="protein sequence ID" value="ASS91538.1"/>
    <property type="molecule type" value="Genomic_DNA"/>
</dbReference>
<dbReference type="InterPro" id="IPR036061">
    <property type="entry name" value="CheW-like_dom_sf"/>
</dbReference>
<dbReference type="KEGG" id="apak:AP3564_16090"/>
<dbReference type="InterPro" id="IPR002545">
    <property type="entry name" value="CheW-lke_dom"/>
</dbReference>
<keyword evidence="3" id="KW-0963">Cytoplasm</keyword>
<dbReference type="PROSITE" id="PS50851">
    <property type="entry name" value="CHEW"/>
    <property type="match status" value="1"/>
</dbReference>
<keyword evidence="4" id="KW-0145">Chemotaxis</keyword>
<dbReference type="SUPFAM" id="SSF50341">
    <property type="entry name" value="CheW-like"/>
    <property type="match status" value="1"/>
</dbReference>
<dbReference type="SMART" id="SM00260">
    <property type="entry name" value="CheW"/>
    <property type="match status" value="1"/>
</dbReference>
<name>A0A223E8G8_9BACI</name>
<gene>
    <name evidence="6" type="ORF">AP3564_16090</name>
</gene>
<accession>A0A223E8G8</accession>
<feature type="domain" description="CheW-like" evidence="5">
    <location>
        <begin position="8"/>
        <end position="148"/>
    </location>
</feature>
<protein>
    <recommendedName>
        <fullName evidence="2">Chemotaxis protein CheW</fullName>
    </recommendedName>
</protein>
<dbReference type="Gene3D" id="2.40.50.180">
    <property type="entry name" value="CheA-289, Domain 4"/>
    <property type="match status" value="1"/>
</dbReference>
<dbReference type="InterPro" id="IPR039315">
    <property type="entry name" value="CheW"/>
</dbReference>
<sequence>MANSVFNEQKVIVFQLQDKEYGVFVQNVKSIEKVDHITRVPKTADYIKGVINLRGVVTPIIDLRKRLNMPEKEITDQTRVIIAVQNEMEVGLIVDSANDVVDISEDSIEPAPSVIEQVETEFIKGITKLDKRLIMLLDLEKVLSKENQRVVQHEQVV</sequence>
<dbReference type="CDD" id="cd00732">
    <property type="entry name" value="CheW"/>
    <property type="match status" value="1"/>
</dbReference>
<evidence type="ECO:0000313" key="7">
    <source>
        <dbReference type="Proteomes" id="UP000214606"/>
    </source>
</evidence>
<organism evidence="6 7">
    <name type="scientific">Aeribacillus pallidus</name>
    <dbReference type="NCBI Taxonomy" id="33936"/>
    <lineage>
        <taxon>Bacteria</taxon>
        <taxon>Bacillati</taxon>
        <taxon>Bacillota</taxon>
        <taxon>Bacilli</taxon>
        <taxon>Bacillales</taxon>
        <taxon>Bacillaceae</taxon>
        <taxon>Aeribacillus</taxon>
    </lineage>
</organism>
<evidence type="ECO:0000256" key="2">
    <source>
        <dbReference type="ARBA" id="ARBA00021483"/>
    </source>
</evidence>
<comment type="subcellular location">
    <subcellularLocation>
        <location evidence="1">Cytoplasm</location>
    </subcellularLocation>
</comment>
<evidence type="ECO:0000256" key="3">
    <source>
        <dbReference type="ARBA" id="ARBA00022490"/>
    </source>
</evidence>
<dbReference type="FunFam" id="2.40.50.180:FF:000002">
    <property type="entry name" value="Chemotaxis protein CheW"/>
    <property type="match status" value="1"/>
</dbReference>
<evidence type="ECO:0000313" key="6">
    <source>
        <dbReference type="EMBL" id="ASS91538.1"/>
    </source>
</evidence>
<evidence type="ECO:0000256" key="1">
    <source>
        <dbReference type="ARBA" id="ARBA00004496"/>
    </source>
</evidence>
<dbReference type="GO" id="GO:0006935">
    <property type="term" value="P:chemotaxis"/>
    <property type="evidence" value="ECO:0007669"/>
    <property type="project" value="UniProtKB-KW"/>
</dbReference>
<proteinExistence type="predicted"/>
<evidence type="ECO:0000256" key="4">
    <source>
        <dbReference type="ARBA" id="ARBA00022500"/>
    </source>
</evidence>
<dbReference type="GO" id="GO:0007165">
    <property type="term" value="P:signal transduction"/>
    <property type="evidence" value="ECO:0007669"/>
    <property type="project" value="InterPro"/>
</dbReference>
<dbReference type="AlphaFoldDB" id="A0A223E8G8"/>
<dbReference type="PANTHER" id="PTHR22617:SF23">
    <property type="entry name" value="CHEMOTAXIS PROTEIN CHEW"/>
    <property type="match status" value="1"/>
</dbReference>
<dbReference type="Gene3D" id="2.30.30.40">
    <property type="entry name" value="SH3 Domains"/>
    <property type="match status" value="1"/>
</dbReference>
<reference evidence="6 7" key="1">
    <citation type="submission" date="2016-10" db="EMBL/GenBank/DDBJ databases">
        <title>The whole genome sequencing and assembly of Aeribacillus pallidus KCTC3564 strain.</title>
        <authorList>
            <person name="Lee Y.-J."/>
            <person name="Park M.-K."/>
            <person name="Yi H."/>
            <person name="Bahn Y.-S."/>
            <person name="Kim J.F."/>
            <person name="Lee D.-W."/>
        </authorList>
    </citation>
    <scope>NUCLEOTIDE SEQUENCE [LARGE SCALE GENOMIC DNA]</scope>
    <source>
        <strain evidence="6 7">KCTC3564</strain>
    </source>
</reference>
<dbReference type="Proteomes" id="UP000214606">
    <property type="component" value="Chromosome"/>
</dbReference>
<dbReference type="Pfam" id="PF01584">
    <property type="entry name" value="CheW"/>
    <property type="match status" value="1"/>
</dbReference>
<dbReference type="RefSeq" id="WP_094246032.1">
    <property type="nucleotide sequence ID" value="NZ_CP017703.1"/>
</dbReference>
<evidence type="ECO:0000259" key="5">
    <source>
        <dbReference type="PROSITE" id="PS50851"/>
    </source>
</evidence>